<reference evidence="3 4" key="1">
    <citation type="submission" date="2018-06" db="EMBL/GenBank/DDBJ databases">
        <title>Genomic Encyclopedia of Archaeal and Bacterial Type Strains, Phase II (KMG-II): from individual species to whole genera.</title>
        <authorList>
            <person name="Goeker M."/>
        </authorList>
    </citation>
    <scope>NUCLEOTIDE SEQUENCE [LARGE SCALE GENOMIC DNA]</scope>
    <source>
        <strain evidence="3 4">T4</strain>
    </source>
</reference>
<feature type="compositionally biased region" description="Low complexity" evidence="1">
    <location>
        <begin position="213"/>
        <end position="236"/>
    </location>
</feature>
<dbReference type="EMBL" id="QKTX01000034">
    <property type="protein sequence ID" value="PZV75476.1"/>
    <property type="molecule type" value="Genomic_DNA"/>
</dbReference>
<evidence type="ECO:0000256" key="2">
    <source>
        <dbReference type="SAM" id="SignalP"/>
    </source>
</evidence>
<evidence type="ECO:0000256" key="1">
    <source>
        <dbReference type="SAM" id="MobiDB-lite"/>
    </source>
</evidence>
<dbReference type="Proteomes" id="UP000248917">
    <property type="component" value="Unassembled WGS sequence"/>
</dbReference>
<sequence>MKLNLAPLLLLVIASCAKPLVTNSDRGKFGYETWYYPSIPDSPNIDDIVKVNVALLPLPEPPKPATVNPKTFFDLRDSIPHTFLKVIGAKADSIPQIINAIQSDLSKVPTPRPVTLNIVGGKVFRNDVIDEFKVRLLISSVARYYYDKRLLHSNTRIGQLSTTIELIGDNFIIKTIDRLENDLELIDLGTLDRKNEVTFSSDLKGEVGAGTDISETNSNSNTNSQGGGSQNNISSSDLDGLNRVENTSSAENKGEEKTSEERKVDISKKAGVTAALKYENSSTINETLKLQYQRIKTSFSFSEKSLIVTQSSAPNRPISENVFVTLTLKANDRGSAQRDYLDAAQLFKSGSREINDLNNSGLQLVSLRYIPCDFDRIKLSTQAEGVIRSVKNQVRGRNSGEFDDKVIYLPFRTGVDSVDLPSSSLDGCTKLYSMKMVFKDSLGNQIPYEVRSAIHGDIENSELSIFHQDNVSDFREWFFKALKNPGQNLIWDSQILLLLQREGSTEKKNLTSRSIQDISDLTPFFQSLVSIELIPYFPDRGSNIIPFASGNR</sequence>
<feature type="compositionally biased region" description="Basic and acidic residues" evidence="1">
    <location>
        <begin position="252"/>
        <end position="265"/>
    </location>
</feature>
<feature type="signal peptide" evidence="2">
    <location>
        <begin position="1"/>
        <end position="17"/>
    </location>
</feature>
<evidence type="ECO:0000313" key="4">
    <source>
        <dbReference type="Proteomes" id="UP000248917"/>
    </source>
</evidence>
<protein>
    <submittedName>
        <fullName evidence="3">Uncharacterized protein</fullName>
    </submittedName>
</protein>
<comment type="caution">
    <text evidence="3">The sequence shown here is derived from an EMBL/GenBank/DDBJ whole genome shotgun (WGS) entry which is preliminary data.</text>
</comment>
<keyword evidence="2" id="KW-0732">Signal</keyword>
<dbReference type="OrthoDB" id="1440501at2"/>
<feature type="chain" id="PRO_5016383321" evidence="2">
    <location>
        <begin position="18"/>
        <end position="552"/>
    </location>
</feature>
<keyword evidence="4" id="KW-1185">Reference proteome</keyword>
<dbReference type="PROSITE" id="PS51257">
    <property type="entry name" value="PROKAR_LIPOPROTEIN"/>
    <property type="match status" value="1"/>
</dbReference>
<dbReference type="AlphaFoldDB" id="A0A326RJK2"/>
<gene>
    <name evidence="3" type="ORF">CLV31_1343</name>
</gene>
<organism evidence="3 4">
    <name type="scientific">Algoriphagus aquaeductus</name>
    <dbReference type="NCBI Taxonomy" id="475299"/>
    <lineage>
        <taxon>Bacteria</taxon>
        <taxon>Pseudomonadati</taxon>
        <taxon>Bacteroidota</taxon>
        <taxon>Cytophagia</taxon>
        <taxon>Cytophagales</taxon>
        <taxon>Cyclobacteriaceae</taxon>
        <taxon>Algoriphagus</taxon>
    </lineage>
</organism>
<proteinExistence type="predicted"/>
<feature type="region of interest" description="Disordered" evidence="1">
    <location>
        <begin position="208"/>
        <end position="265"/>
    </location>
</feature>
<name>A0A326RJK2_9BACT</name>
<accession>A0A326RJK2</accession>
<evidence type="ECO:0000313" key="3">
    <source>
        <dbReference type="EMBL" id="PZV75476.1"/>
    </source>
</evidence>
<dbReference type="RefSeq" id="WP_111395168.1">
    <property type="nucleotide sequence ID" value="NZ_QKTX01000034.1"/>
</dbReference>